<dbReference type="InterPro" id="IPR011625">
    <property type="entry name" value="A2M_N_BRD"/>
</dbReference>
<reference evidence="5 6" key="1">
    <citation type="submission" date="2020-07" db="EMBL/GenBank/DDBJ databases">
        <title>Moheibacter lacus sp. nov., a member of the family Flavobacteriaceae isolated from freshwater lake sediment.</title>
        <authorList>
            <person name="Liu Y."/>
        </authorList>
    </citation>
    <scope>NUCLEOTIDE SEQUENCE [LARGE SCALE GENOMIC DNA]</scope>
    <source>
        <strain evidence="5 6">BDHS18</strain>
    </source>
</reference>
<dbReference type="GO" id="GO:0004866">
    <property type="term" value="F:endopeptidase inhibitor activity"/>
    <property type="evidence" value="ECO:0007669"/>
    <property type="project" value="InterPro"/>
</dbReference>
<dbReference type="Pfam" id="PF01835">
    <property type="entry name" value="MG2"/>
    <property type="match status" value="1"/>
</dbReference>
<evidence type="ECO:0000256" key="1">
    <source>
        <dbReference type="ARBA" id="ARBA00010556"/>
    </source>
</evidence>
<dbReference type="InterPro" id="IPR001599">
    <property type="entry name" value="Macroglobln_a2"/>
</dbReference>
<protein>
    <submittedName>
        <fullName evidence="5">Alpha-2-macroglobulin</fullName>
    </submittedName>
</protein>
<dbReference type="SUPFAM" id="SSF48239">
    <property type="entry name" value="Terpenoid cyclases/Protein prenyltransferases"/>
    <property type="match status" value="1"/>
</dbReference>
<gene>
    <name evidence="5" type="ORF">HU137_08395</name>
</gene>
<dbReference type="SMART" id="SM01360">
    <property type="entry name" value="A2M"/>
    <property type="match status" value="1"/>
</dbReference>
<accession>A0A838ZPL2</accession>
<dbReference type="SUPFAM" id="SSF56935">
    <property type="entry name" value="Porins"/>
    <property type="match status" value="1"/>
</dbReference>
<evidence type="ECO:0000259" key="3">
    <source>
        <dbReference type="SMART" id="SM01359"/>
    </source>
</evidence>
<keyword evidence="6" id="KW-1185">Reference proteome</keyword>
<dbReference type="Gene3D" id="1.50.10.20">
    <property type="match status" value="1"/>
</dbReference>
<comment type="similarity">
    <text evidence="1">Belongs to the protease inhibitor I39 (alpha-2-macroglobulin) family. Bacterial alpha-2-macroglobulin subfamily.</text>
</comment>
<dbReference type="PANTHER" id="PTHR40094">
    <property type="entry name" value="ALPHA-2-MACROGLOBULIN HOMOLOG"/>
    <property type="match status" value="1"/>
</dbReference>
<sequence length="2058" mass="237345">MKKFIFLILAITFSFSMAQKKFDYETRWKQIETQEDNGLLKSTLSTVNEIYTQAKKDENSQQIIRSLLYKSKIAIATSDDENVELDIVEDFENELATANSIDRAILNSILAELYKTYYRENQWEINERTETLESTGKDFRFWTESVFRKKSAEFYLKSIENQKELQNEPIENWDYLLNKSTETRNLRPTLYDLLAHRAIQFFQTQRNYYYRSNFNAEDEKFKEEKIKAIYADLIAFHQQKNNADALLYNKLELLKFNKKDLSDAEFEQKLLELKSEFPSTNYTAYLLLELANFYKNQVNNSDENDFEKRKELTENALRFAKEITEKFPKSLLSSDAKSIIGKIESPDFDIQIEFYVSPNQVNPISVTHKNLNQLFFKIYRIEADQMEEVQHFLNNSYHNRLTKLDTIFHSLKLEKEFSINLNSFDDYQFHRTTGKMEALPSGNYILLAYNQSDFQLDKKDFVLKSQMLNVSDYSIVFRNQEILVANRKTGTPAVNQQIEIYSLEKGKRVLSKTITTDEFGKADVNPSKINYNNYTLKIKGENVEYNHYFYNYNQNKDNSTHTSTKFFTDRAIYRPGQTVYFKAIVYEENQDGKRAAVKNEENEIILYDPNGEEIATLELKTNEFGSIAGEFVLPNGGLTGEYYLEDDYGDTYYFSVEEYKRPKFEVEFDTIKETFKLEQKVIAKGKAMSFSGANVDNAKVVYRVYRQAIYPYWPWWKRGTYPQNEPAEEIAFGETTTDSDGKFEVEFTAKPAVLGAEETRSPRTYTYRVTAEVTDINGETRTSEQSITVGDLRYKLEIPVAEKINLDEWDSIPFNTQNLSGEFVPAKGKITLTKINPPDRVLRKTPFQQTNYEVYSKAEFVNYFPHEPYGDEMNPENWEKETPILNESFDTNSSKSLKINPKKWKEGTYILKGFIIDDKDTIPNERMVQLFRTKKEKPIENEIFTVNQNKTTFQPGDKAEIQFASAAENSTALVELEHDGKIIKKEKIQLNNEVKNFSFPIEESYRGNVFVHYYFGKFNTAASGTLSIQVPQKDTSLKITTSSLRDKLTPGQEETWELTVSGADKDKVLAEMVATMYDASLDQFRTNSIDFPMKIGTNQPQFRGWETYQSFMNIGLSPIIENPYRYYQSNNYLAFDEFNWFGFGWNVYRLRQYMSKRKSVNASEPTVADMLQGQVAGLAAEESSDGQVELEAATVSRVPYEVGSSSNVVIRGALGLNGGLKSPLYVVDGEIITEEEVNLLNPDSFLAINVLKDADQLAVYGARGANGVIIITTNKGQEDLNQVQARKNLQETAFFYPQLKTDEKGNIKIQFTVPESLTQWKFMATAHTPELNTGYYEAMVRTQKDLMVVPNPPRFLREGDQITFSSKVTNLSEKALNGQAKLMLFDAFTMQPIDAEFGNTNATQNISVSQGNSQNVVWNLSIPKTHQAIVYRIVASAGDFSDGEESALPILSNRMMVTETLPIYIRENQTKTFRLDKLKNNASNSLDNFKLTFEMTTNPIWYAIFSLPYLREYPYECSEQVFSRLYGNLISQHIINSNPKIKTVFDDWNKKGELKSKLEQNEELKSLLLEETPWVRQAENEEEQMKRIAVLFDLNKMRNELQSAFQKLKGKQYDSGGFPWFNGGDESRYITTHIVSGFGHLEKMGIDLNENLNVDVNEIIENAIDFIDEEMAKEYDKYLANKKLTPSIYNGIQYLYARSYFLEKYPLDDKGTQLKNYFLKEFEKEDLSQNLQTQAMLALIYNRYGQKDKAEKLLRSIKDNSTESDEMGMYWKSNVAGWYWYQAPIETQAILIEAFDEVMNDIESVESMKVWLLKNRQTNQWESTKATTEAVFALMSTGKDWTNAEEGISVKIGGENLDLKKLEKAPQSGSGYVKTSWNKAEIKPEMATIDVQKTSPGVAWGAMYWQYFEDLDKITVAETGVKFRKELFLKKNSDKGPVLTKISSSTPIQIGDLITVRLEIQTDREMEFVHIKDMRASGFEPVNVLSSYKWQQGMGYYESTRDAATSFFIDRMPKGTYVFEYDVRANNAGNFSNGITSLQNMYAPELSSHSEGIRVEIK</sequence>
<keyword evidence="2" id="KW-0732">Signal</keyword>
<evidence type="ECO:0000259" key="4">
    <source>
        <dbReference type="SMART" id="SM01360"/>
    </source>
</evidence>
<feature type="domain" description="Alpha-2-macroglobulin" evidence="4">
    <location>
        <begin position="1292"/>
        <end position="1382"/>
    </location>
</feature>
<dbReference type="InterPro" id="IPR041246">
    <property type="entry name" value="Bact_MG10"/>
</dbReference>
<dbReference type="InterPro" id="IPR008930">
    <property type="entry name" value="Terpenoid_cyclase/PrenylTrfase"/>
</dbReference>
<proteinExistence type="inferred from homology"/>
<dbReference type="PANTHER" id="PTHR40094:SF1">
    <property type="entry name" value="UBIQUITIN DOMAIN-CONTAINING PROTEIN"/>
    <property type="match status" value="1"/>
</dbReference>
<name>A0A838ZPL2_9FLAO</name>
<dbReference type="EMBL" id="JACDZE010000002">
    <property type="protein sequence ID" value="MBA5629786.1"/>
    <property type="molecule type" value="Genomic_DNA"/>
</dbReference>
<feature type="domain" description="Alpha-2-macroglobulin bait region" evidence="3">
    <location>
        <begin position="944"/>
        <end position="1084"/>
    </location>
</feature>
<dbReference type="Gene3D" id="2.170.130.10">
    <property type="entry name" value="TonB-dependent receptor, plug domain"/>
    <property type="match status" value="1"/>
</dbReference>
<dbReference type="InterPro" id="IPR002890">
    <property type="entry name" value="MG2"/>
</dbReference>
<evidence type="ECO:0000313" key="6">
    <source>
        <dbReference type="Proteomes" id="UP000552241"/>
    </source>
</evidence>
<feature type="chain" id="PRO_5032961480" evidence="2">
    <location>
        <begin position="19"/>
        <end position="2058"/>
    </location>
</feature>
<dbReference type="Gene3D" id="2.60.40.1930">
    <property type="match status" value="1"/>
</dbReference>
<dbReference type="InterPro" id="IPR037066">
    <property type="entry name" value="Plug_dom_sf"/>
</dbReference>
<dbReference type="Pfam" id="PF07703">
    <property type="entry name" value="A2M_BRD"/>
    <property type="match status" value="1"/>
</dbReference>
<dbReference type="Pfam" id="PF17973">
    <property type="entry name" value="bMG10"/>
    <property type="match status" value="1"/>
</dbReference>
<dbReference type="Pfam" id="PF00207">
    <property type="entry name" value="A2M"/>
    <property type="match status" value="1"/>
</dbReference>
<evidence type="ECO:0000313" key="5">
    <source>
        <dbReference type="EMBL" id="MBA5629786.1"/>
    </source>
</evidence>
<comment type="caution">
    <text evidence="5">The sequence shown here is derived from an EMBL/GenBank/DDBJ whole genome shotgun (WGS) entry which is preliminary data.</text>
</comment>
<feature type="signal peptide" evidence="2">
    <location>
        <begin position="1"/>
        <end position="18"/>
    </location>
</feature>
<dbReference type="SMART" id="SM01359">
    <property type="entry name" value="A2M_N_2"/>
    <property type="match status" value="1"/>
</dbReference>
<organism evidence="5 6">
    <name type="scientific">Moheibacter lacus</name>
    <dbReference type="NCBI Taxonomy" id="2745851"/>
    <lineage>
        <taxon>Bacteria</taxon>
        <taxon>Pseudomonadati</taxon>
        <taxon>Bacteroidota</taxon>
        <taxon>Flavobacteriia</taxon>
        <taxon>Flavobacteriales</taxon>
        <taxon>Weeksellaceae</taxon>
        <taxon>Moheibacter</taxon>
    </lineage>
</organism>
<evidence type="ECO:0000256" key="2">
    <source>
        <dbReference type="SAM" id="SignalP"/>
    </source>
</evidence>
<dbReference type="InterPro" id="IPR051802">
    <property type="entry name" value="YfhM-like"/>
</dbReference>
<dbReference type="Proteomes" id="UP000552241">
    <property type="component" value="Unassembled WGS sequence"/>
</dbReference>